<dbReference type="Pfam" id="PF13180">
    <property type="entry name" value="PDZ_2"/>
    <property type="match status" value="1"/>
</dbReference>
<dbReference type="RefSeq" id="WP_389360788.1">
    <property type="nucleotide sequence ID" value="NZ_JBIACK010000004.1"/>
</dbReference>
<name>A0ABW6KCP7_9BACI</name>
<keyword evidence="4" id="KW-0175">Coiled coil</keyword>
<dbReference type="InterPro" id="IPR001940">
    <property type="entry name" value="Peptidase_S1C"/>
</dbReference>
<keyword evidence="5" id="KW-0732">Signal</keyword>
<gene>
    <name evidence="7" type="ORF">ACFYKX_10415</name>
</gene>
<keyword evidence="2 7" id="KW-0378">Hydrolase</keyword>
<keyword evidence="1 7" id="KW-0645">Protease</keyword>
<feature type="chain" id="PRO_5045616301" evidence="5">
    <location>
        <begin position="23"/>
        <end position="367"/>
    </location>
</feature>
<evidence type="ECO:0000256" key="3">
    <source>
        <dbReference type="ARBA" id="ARBA00022825"/>
    </source>
</evidence>
<dbReference type="PROSITE" id="PS50106">
    <property type="entry name" value="PDZ"/>
    <property type="match status" value="1"/>
</dbReference>
<dbReference type="InterPro" id="IPR001478">
    <property type="entry name" value="PDZ"/>
</dbReference>
<dbReference type="Pfam" id="PF13365">
    <property type="entry name" value="Trypsin_2"/>
    <property type="match status" value="1"/>
</dbReference>
<evidence type="ECO:0000256" key="4">
    <source>
        <dbReference type="SAM" id="Coils"/>
    </source>
</evidence>
<feature type="signal peptide" evidence="5">
    <location>
        <begin position="1"/>
        <end position="22"/>
    </location>
</feature>
<dbReference type="PRINTS" id="PR00834">
    <property type="entry name" value="PROTEASES2C"/>
</dbReference>
<dbReference type="InterPro" id="IPR051201">
    <property type="entry name" value="Chloro_Bact_Ser_Proteases"/>
</dbReference>
<dbReference type="Gene3D" id="2.40.10.120">
    <property type="match status" value="1"/>
</dbReference>
<comment type="caution">
    <text evidence="7">The sequence shown here is derived from an EMBL/GenBank/DDBJ whole genome shotgun (WGS) entry which is preliminary data.</text>
</comment>
<dbReference type="PANTHER" id="PTHR43343:SF3">
    <property type="entry name" value="PROTEASE DO-LIKE 8, CHLOROPLASTIC"/>
    <property type="match status" value="1"/>
</dbReference>
<keyword evidence="3" id="KW-0720">Serine protease</keyword>
<feature type="domain" description="PDZ" evidence="6">
    <location>
        <begin position="258"/>
        <end position="350"/>
    </location>
</feature>
<organism evidence="7 8">
    <name type="scientific">Cytobacillus spartinae</name>
    <dbReference type="NCBI Taxonomy" id="3299023"/>
    <lineage>
        <taxon>Bacteria</taxon>
        <taxon>Bacillati</taxon>
        <taxon>Bacillota</taxon>
        <taxon>Bacilli</taxon>
        <taxon>Bacillales</taxon>
        <taxon>Bacillaceae</taxon>
        <taxon>Cytobacillus</taxon>
    </lineage>
</organism>
<evidence type="ECO:0000313" key="7">
    <source>
        <dbReference type="EMBL" id="MFE8701030.1"/>
    </source>
</evidence>
<reference evidence="7 8" key="1">
    <citation type="submission" date="2024-08" db="EMBL/GenBank/DDBJ databases">
        <title>Two novel Cytobacillus novel species.</title>
        <authorList>
            <person name="Liu G."/>
        </authorList>
    </citation>
    <scope>NUCLEOTIDE SEQUENCE [LARGE SCALE GENOMIC DNA]</scope>
    <source>
        <strain evidence="7 8">FJAT-54145</strain>
    </source>
</reference>
<dbReference type="EMBL" id="JBIACK010000004">
    <property type="protein sequence ID" value="MFE8701030.1"/>
    <property type="molecule type" value="Genomic_DNA"/>
</dbReference>
<dbReference type="Proteomes" id="UP001601059">
    <property type="component" value="Unassembled WGS sequence"/>
</dbReference>
<evidence type="ECO:0000256" key="1">
    <source>
        <dbReference type="ARBA" id="ARBA00022670"/>
    </source>
</evidence>
<dbReference type="SUPFAM" id="SSF50156">
    <property type="entry name" value="PDZ domain-like"/>
    <property type="match status" value="1"/>
</dbReference>
<sequence length="367" mass="39782">MNKPALLFALSALLLTSTTIFSSTQHIRSLENDLQEVTHDLGQATHQLEALEQKEETVKKAVQSVSFSVGAILTYDKDGNKNGSGSGFLIDAKEGYIVTNAHVVKEVDKMELLTPKGEKIPVSLVGKDVFSDLAVLKGNPDQLSKQDMKPLAIKEESSVEVGDTVFVVGSPLDENFASTITKGMVSAINRILPMEDWHGIKYWEQSLIQTDAPINPGNSGGVLVNEQGVLVGVPSSKIDNPIVEGMGFAIPMNETVKIVSGIIEQKGDFVRPSLGIGVIPISQFEGETPFELSEGLYVENVESRSKASLQKGDVILKFDGKEVNNLLDLRKVLFEKEVGNAVELTVIREGKPKKMKATLVPLQTSPE</sequence>
<evidence type="ECO:0000256" key="5">
    <source>
        <dbReference type="SAM" id="SignalP"/>
    </source>
</evidence>
<dbReference type="GO" id="GO:0008233">
    <property type="term" value="F:peptidase activity"/>
    <property type="evidence" value="ECO:0007669"/>
    <property type="project" value="UniProtKB-KW"/>
</dbReference>
<dbReference type="Gene3D" id="2.30.42.10">
    <property type="match status" value="1"/>
</dbReference>
<dbReference type="SUPFAM" id="SSF50494">
    <property type="entry name" value="Trypsin-like serine proteases"/>
    <property type="match status" value="1"/>
</dbReference>
<keyword evidence="8" id="KW-1185">Reference proteome</keyword>
<proteinExistence type="predicted"/>
<dbReference type="InterPro" id="IPR036034">
    <property type="entry name" value="PDZ_sf"/>
</dbReference>
<accession>A0ABW6KCP7</accession>
<evidence type="ECO:0000259" key="6">
    <source>
        <dbReference type="PROSITE" id="PS50106"/>
    </source>
</evidence>
<dbReference type="GO" id="GO:0006508">
    <property type="term" value="P:proteolysis"/>
    <property type="evidence" value="ECO:0007669"/>
    <property type="project" value="UniProtKB-KW"/>
</dbReference>
<dbReference type="EC" id="3.4.21.-" evidence="7"/>
<feature type="coiled-coil region" evidence="4">
    <location>
        <begin position="27"/>
        <end position="61"/>
    </location>
</feature>
<protein>
    <submittedName>
        <fullName evidence="7">S1C family serine protease</fullName>
        <ecNumber evidence="7">3.4.21.-</ecNumber>
    </submittedName>
</protein>
<dbReference type="SMART" id="SM00228">
    <property type="entry name" value="PDZ"/>
    <property type="match status" value="1"/>
</dbReference>
<dbReference type="PANTHER" id="PTHR43343">
    <property type="entry name" value="PEPTIDASE S12"/>
    <property type="match status" value="1"/>
</dbReference>
<dbReference type="InterPro" id="IPR009003">
    <property type="entry name" value="Peptidase_S1_PA"/>
</dbReference>
<evidence type="ECO:0000256" key="2">
    <source>
        <dbReference type="ARBA" id="ARBA00022801"/>
    </source>
</evidence>
<evidence type="ECO:0000313" key="8">
    <source>
        <dbReference type="Proteomes" id="UP001601059"/>
    </source>
</evidence>